<dbReference type="OrthoDB" id="9770965at2"/>
<dbReference type="AlphaFoldDB" id="A0A552UVQ4"/>
<keyword evidence="3" id="KW-1133">Transmembrane helix</keyword>
<feature type="active site" description="Nucleophile" evidence="2">
    <location>
        <position position="114"/>
    </location>
</feature>
<dbReference type="GO" id="GO:0016787">
    <property type="term" value="F:hydrolase activity"/>
    <property type="evidence" value="ECO:0007669"/>
    <property type="project" value="UniProtKB-UniRule"/>
</dbReference>
<evidence type="ECO:0000313" key="6">
    <source>
        <dbReference type="Proteomes" id="UP000320643"/>
    </source>
</evidence>
<dbReference type="GO" id="GO:0016042">
    <property type="term" value="P:lipid catabolic process"/>
    <property type="evidence" value="ECO:0007669"/>
    <property type="project" value="UniProtKB-UniRule"/>
</dbReference>
<evidence type="ECO:0000313" key="5">
    <source>
        <dbReference type="EMBL" id="TRW22296.1"/>
    </source>
</evidence>
<feature type="short sequence motif" description="GXGXXG" evidence="2">
    <location>
        <begin position="86"/>
        <end position="91"/>
    </location>
</feature>
<evidence type="ECO:0000256" key="1">
    <source>
        <dbReference type="ARBA" id="ARBA00023098"/>
    </source>
</evidence>
<feature type="domain" description="PNPLA" evidence="4">
    <location>
        <begin position="82"/>
        <end position="260"/>
    </location>
</feature>
<dbReference type="RefSeq" id="WP_143374713.1">
    <property type="nucleotide sequence ID" value="NZ_VJVZ01000013.1"/>
</dbReference>
<comment type="caution">
    <text evidence="5">The sequence shown here is derived from an EMBL/GenBank/DDBJ whole genome shotgun (WGS) entry which is preliminary data.</text>
</comment>
<evidence type="ECO:0000256" key="2">
    <source>
        <dbReference type="PROSITE-ProRule" id="PRU01161"/>
    </source>
</evidence>
<keyword evidence="3" id="KW-0472">Membrane</keyword>
<keyword evidence="6" id="KW-1185">Reference proteome</keyword>
<keyword evidence="2" id="KW-0378">Hydrolase</keyword>
<feature type="active site" description="Proton acceptor" evidence="2">
    <location>
        <position position="247"/>
    </location>
</feature>
<feature type="short sequence motif" description="DGA/G" evidence="2">
    <location>
        <begin position="247"/>
        <end position="249"/>
    </location>
</feature>
<keyword evidence="3" id="KW-0812">Transmembrane</keyword>
<protein>
    <recommendedName>
        <fullName evidence="4">PNPLA domain-containing protein</fullName>
    </recommendedName>
</protein>
<dbReference type="PROSITE" id="PS51635">
    <property type="entry name" value="PNPLA"/>
    <property type="match status" value="1"/>
</dbReference>
<dbReference type="Pfam" id="PF01734">
    <property type="entry name" value="Patatin"/>
    <property type="match status" value="1"/>
</dbReference>
<gene>
    <name evidence="5" type="ORF">FMM05_17475</name>
</gene>
<feature type="short sequence motif" description="GXSXG" evidence="2">
    <location>
        <begin position="112"/>
        <end position="116"/>
    </location>
</feature>
<organism evidence="5 6">
    <name type="scientific">Flavobacterium zepuense</name>
    <dbReference type="NCBI Taxonomy" id="2593302"/>
    <lineage>
        <taxon>Bacteria</taxon>
        <taxon>Pseudomonadati</taxon>
        <taxon>Bacteroidota</taxon>
        <taxon>Flavobacteriia</taxon>
        <taxon>Flavobacteriales</taxon>
        <taxon>Flavobacteriaceae</taxon>
        <taxon>Flavobacterium</taxon>
    </lineage>
</organism>
<proteinExistence type="predicted"/>
<sequence>MLDPALISLAHEISEDFHNRVKLDWKSIMHYQTLGHDWVNSVRIRYSNDSLSMYAYDLLMTETKHFANNIGITIAGINYTALIMKGGGIKGLSYVGALEVLSEFYEFNWFAGTSAGAISAALLSCGYTSEELKDILSSKNFNDFKDSSYLKAIFNYIAKNGFYEAINFTEWIEYLLAHKLGRATQIRFTDLPNRTSIFASTANKRVLMFDSTSSKTKEVSVAFATRCSMSIPFVFTPQKNEGKNVFDGGLQNNFPVDLILKDSPNTDFVGLYLGDEIYTHKNKSLFTELLDVFMESSDPEILREHKDSIVVIDPSPISTLKFKLNESERKFLLEAGSLAALKFLHNKRLINLESEKFNYTARKGIHENNRKELKKKYRNKNMITYFLWAVIFFELMYFTNIYSISRNCYFFIHNLFK</sequence>
<reference evidence="5 6" key="1">
    <citation type="submission" date="2019-07" db="EMBL/GenBank/DDBJ databases">
        <title>Flavobacterium sp. nov., isolated from glacier ice.</title>
        <authorList>
            <person name="Liu Q."/>
            <person name="Xin Y.-H."/>
        </authorList>
    </citation>
    <scope>NUCLEOTIDE SEQUENCE [LARGE SCALE GENOMIC DNA]</scope>
    <source>
        <strain evidence="5 6">ZT4R6</strain>
    </source>
</reference>
<evidence type="ECO:0000259" key="4">
    <source>
        <dbReference type="PROSITE" id="PS51635"/>
    </source>
</evidence>
<dbReference type="PANTHER" id="PTHR46394:SF1">
    <property type="entry name" value="PNPLA DOMAIN-CONTAINING PROTEIN"/>
    <property type="match status" value="1"/>
</dbReference>
<evidence type="ECO:0000256" key="3">
    <source>
        <dbReference type="SAM" id="Phobius"/>
    </source>
</evidence>
<dbReference type="InterPro" id="IPR016035">
    <property type="entry name" value="Acyl_Trfase/lysoPLipase"/>
</dbReference>
<keyword evidence="2" id="KW-0442">Lipid degradation</keyword>
<dbReference type="InterPro" id="IPR052580">
    <property type="entry name" value="Lipid_Hydrolase"/>
</dbReference>
<accession>A0A552UVQ4</accession>
<dbReference type="Gene3D" id="3.40.1090.10">
    <property type="entry name" value="Cytosolic phospholipase A2 catalytic domain"/>
    <property type="match status" value="2"/>
</dbReference>
<feature type="transmembrane region" description="Helical" evidence="3">
    <location>
        <begin position="383"/>
        <end position="404"/>
    </location>
</feature>
<keyword evidence="1 2" id="KW-0443">Lipid metabolism</keyword>
<dbReference type="Proteomes" id="UP000320643">
    <property type="component" value="Unassembled WGS sequence"/>
</dbReference>
<name>A0A552UVQ4_9FLAO</name>
<dbReference type="SUPFAM" id="SSF52151">
    <property type="entry name" value="FabD/lysophospholipase-like"/>
    <property type="match status" value="1"/>
</dbReference>
<dbReference type="InterPro" id="IPR002641">
    <property type="entry name" value="PNPLA_dom"/>
</dbReference>
<dbReference type="EMBL" id="VJVZ01000013">
    <property type="protein sequence ID" value="TRW22296.1"/>
    <property type="molecule type" value="Genomic_DNA"/>
</dbReference>
<dbReference type="PANTHER" id="PTHR46394">
    <property type="entry name" value="ANNEXIN"/>
    <property type="match status" value="1"/>
</dbReference>